<evidence type="ECO:0000313" key="3">
    <source>
        <dbReference type="Proteomes" id="UP001162780"/>
    </source>
</evidence>
<reference evidence="2" key="1">
    <citation type="submission" date="2022-11" db="EMBL/GenBank/DDBJ databases">
        <title>Methylomonas rapida sp. nov., Carotenoid-Producing Obligate Methanotrophs with High Growth Characteristics and Biotechnological Potential.</title>
        <authorList>
            <person name="Tikhonova E.N."/>
            <person name="Suleimanov R.Z."/>
            <person name="Miroshnikov K."/>
            <person name="Oshkin I.Y."/>
            <person name="Belova S.E."/>
            <person name="Danilova O.V."/>
            <person name="Ashikhmin A."/>
            <person name="Konopkin A."/>
            <person name="But S.Y."/>
            <person name="Khmelenina V.N."/>
            <person name="Kuznetsov N."/>
            <person name="Pimenov N.V."/>
            <person name="Dedysh S.N."/>
        </authorList>
    </citation>
    <scope>NUCLEOTIDE SEQUENCE</scope>
    <source>
        <strain evidence="2">MP1</strain>
    </source>
</reference>
<dbReference type="Proteomes" id="UP001162780">
    <property type="component" value="Chromosome"/>
</dbReference>
<keyword evidence="3" id="KW-1185">Reference proteome</keyword>
<feature type="region of interest" description="Disordered" evidence="1">
    <location>
        <begin position="1"/>
        <end position="78"/>
    </location>
</feature>
<feature type="compositionally biased region" description="Polar residues" evidence="1">
    <location>
        <begin position="41"/>
        <end position="76"/>
    </location>
</feature>
<accession>A0ABY7GLR4</accession>
<proteinExistence type="predicted"/>
<name>A0ABY7GLR4_9GAMM</name>
<sequence>MDISSIKNNVTSQLAPLKSRTAGTENLAEAKPMPGRDGNADTDNSVARDSATLSRESLQLASTSTVQGTSNQTQIPDRQKAQEVLGQIVTMITGQPKQALDAFSNASPAKTVKVLA</sequence>
<protein>
    <submittedName>
        <fullName evidence="2">Uncharacterized protein</fullName>
    </submittedName>
</protein>
<organism evidence="2 3">
    <name type="scientific">Methylomonas rapida</name>
    <dbReference type="NCBI Taxonomy" id="2963939"/>
    <lineage>
        <taxon>Bacteria</taxon>
        <taxon>Pseudomonadati</taxon>
        <taxon>Pseudomonadota</taxon>
        <taxon>Gammaproteobacteria</taxon>
        <taxon>Methylococcales</taxon>
        <taxon>Methylococcaceae</taxon>
        <taxon>Methylomonas</taxon>
    </lineage>
</organism>
<evidence type="ECO:0000256" key="1">
    <source>
        <dbReference type="SAM" id="MobiDB-lite"/>
    </source>
</evidence>
<evidence type="ECO:0000313" key="2">
    <source>
        <dbReference type="EMBL" id="WAR45454.1"/>
    </source>
</evidence>
<gene>
    <name evidence="2" type="ORF">NM686_002780</name>
</gene>
<dbReference type="EMBL" id="CP113517">
    <property type="protein sequence ID" value="WAR45454.1"/>
    <property type="molecule type" value="Genomic_DNA"/>
</dbReference>
<feature type="compositionally biased region" description="Polar residues" evidence="1">
    <location>
        <begin position="1"/>
        <end position="14"/>
    </location>
</feature>
<dbReference type="RefSeq" id="WP_255190421.1">
    <property type="nucleotide sequence ID" value="NZ_CP113517.1"/>
</dbReference>